<evidence type="ECO:0000313" key="10">
    <source>
        <dbReference type="EMBL" id="AXK32661.1"/>
    </source>
</evidence>
<dbReference type="InterPro" id="IPR011009">
    <property type="entry name" value="Kinase-like_dom_sf"/>
</dbReference>
<keyword evidence="2 10" id="KW-0723">Serine/threonine-protein kinase</keyword>
<feature type="binding site" evidence="7">
    <location>
        <position position="43"/>
    </location>
    <ligand>
        <name>ATP</name>
        <dbReference type="ChEBI" id="CHEBI:30616"/>
    </ligand>
</feature>
<keyword evidence="5 10" id="KW-0418">Kinase</keyword>
<dbReference type="PROSITE" id="PS00107">
    <property type="entry name" value="PROTEIN_KINASE_ATP"/>
    <property type="match status" value="1"/>
</dbReference>
<evidence type="ECO:0000313" key="11">
    <source>
        <dbReference type="Proteomes" id="UP000254425"/>
    </source>
</evidence>
<evidence type="ECO:0000256" key="5">
    <source>
        <dbReference type="ARBA" id="ARBA00022777"/>
    </source>
</evidence>
<evidence type="ECO:0000256" key="4">
    <source>
        <dbReference type="ARBA" id="ARBA00022741"/>
    </source>
</evidence>
<dbReference type="EC" id="2.7.11.1" evidence="1"/>
<dbReference type="Pfam" id="PF00069">
    <property type="entry name" value="Pkinase"/>
    <property type="match status" value="1"/>
</dbReference>
<evidence type="ECO:0000256" key="3">
    <source>
        <dbReference type="ARBA" id="ARBA00022679"/>
    </source>
</evidence>
<dbReference type="CDD" id="cd14014">
    <property type="entry name" value="STKc_PknB_like"/>
    <property type="match status" value="1"/>
</dbReference>
<dbReference type="GO" id="GO:0005524">
    <property type="term" value="F:ATP binding"/>
    <property type="evidence" value="ECO:0007669"/>
    <property type="project" value="UniProtKB-UniRule"/>
</dbReference>
<evidence type="ECO:0000256" key="7">
    <source>
        <dbReference type="PROSITE-ProRule" id="PRU10141"/>
    </source>
</evidence>
<keyword evidence="6 7" id="KW-0067">ATP-binding</keyword>
<sequence length="580" mass="60042">MAGGSAGQIIDGRFELLERLGSGGMGTVWRARDSALHREVALKEVRPVDPALTPEDSDAARMLRERVLREAQALARVSHRNVVTVHHIVDQGPYPWIVMELLPGPSLQERLTDGPLTPQEAARTGQQVLGALRAAHAAGIQHRDVKPANVLLRADGSAVLTDFGIAALQGSASLTVTGELVGSPEYMAPERIRGADDDPASDLWSLGLTLYVCTEGHNPLRRGTGLATLAAVLDDPVPPPVRSGELTPVLNALLVRDVAARPGAEQLERMLTDVAEGRTAAAYEATETAMPPPVLPPRGQAQSQQPPAPQGPPPPGPVPPGDETPRQTAPRLPYGAAAGAYGSPGAYGPGAPGSPTPPPGGTQHGTRHGLRRGLLIAGAAVAVALLVGGSAYLMSSGDDGGAEADGKGDSASQAPADESPTRSPGPSGSPSPLDTPTPSGPGTPTTDGPEPPTSKAPVPQRPSENTWIAQLGSVPKSDGVAARNKQQQALNAKVSGVRWLDSDNFASLRPGYWMFYRPGPDATASGAFTDGNAAADWCASQALTSSNACVGRYLSDERADRVYICAPDQSKGTGRCTRPD</sequence>
<evidence type="ECO:0000256" key="6">
    <source>
        <dbReference type="ARBA" id="ARBA00022840"/>
    </source>
</evidence>
<dbReference type="SMART" id="SM00220">
    <property type="entry name" value="S_TKc"/>
    <property type="match status" value="1"/>
</dbReference>
<organism evidence="10 11">
    <name type="scientific">Streptomyces armeniacus</name>
    <dbReference type="NCBI Taxonomy" id="83291"/>
    <lineage>
        <taxon>Bacteria</taxon>
        <taxon>Bacillati</taxon>
        <taxon>Actinomycetota</taxon>
        <taxon>Actinomycetes</taxon>
        <taxon>Kitasatosporales</taxon>
        <taxon>Streptomycetaceae</taxon>
        <taxon>Streptomyces</taxon>
    </lineage>
</organism>
<feature type="region of interest" description="Disordered" evidence="8">
    <location>
        <begin position="398"/>
        <end position="463"/>
    </location>
</feature>
<feature type="compositionally biased region" description="Low complexity" evidence="8">
    <location>
        <begin position="333"/>
        <end position="344"/>
    </location>
</feature>
<dbReference type="InterPro" id="IPR017441">
    <property type="entry name" value="Protein_kinase_ATP_BS"/>
</dbReference>
<protein>
    <recommendedName>
        <fullName evidence="1">non-specific serine/threonine protein kinase</fullName>
        <ecNumber evidence="1">2.7.11.1</ecNumber>
    </recommendedName>
</protein>
<feature type="region of interest" description="Disordered" evidence="8">
    <location>
        <begin position="286"/>
        <end position="368"/>
    </location>
</feature>
<dbReference type="EMBL" id="CP031320">
    <property type="protein sequence ID" value="AXK32661.1"/>
    <property type="molecule type" value="Genomic_DNA"/>
</dbReference>
<evidence type="ECO:0000256" key="2">
    <source>
        <dbReference type="ARBA" id="ARBA00022527"/>
    </source>
</evidence>
<feature type="compositionally biased region" description="Pro residues" evidence="8">
    <location>
        <begin position="306"/>
        <end position="322"/>
    </location>
</feature>
<dbReference type="PANTHER" id="PTHR43289:SF6">
    <property type="entry name" value="SERINE_THREONINE-PROTEIN KINASE NEKL-3"/>
    <property type="match status" value="1"/>
</dbReference>
<reference evidence="10 11" key="1">
    <citation type="submission" date="2018-07" db="EMBL/GenBank/DDBJ databases">
        <title>Draft genome of the type strain Streptomyces armeniacus ATCC 15676.</title>
        <authorList>
            <person name="Labana P."/>
            <person name="Gosse J.T."/>
            <person name="Boddy C.N."/>
        </authorList>
    </citation>
    <scope>NUCLEOTIDE SEQUENCE [LARGE SCALE GENOMIC DNA]</scope>
    <source>
        <strain evidence="10 11">ATCC 15676</strain>
    </source>
</reference>
<feature type="compositionally biased region" description="Pro residues" evidence="8">
    <location>
        <begin position="427"/>
        <end position="441"/>
    </location>
</feature>
<dbReference type="AlphaFoldDB" id="A0A345XLZ5"/>
<dbReference type="RefSeq" id="WP_208877018.1">
    <property type="nucleotide sequence ID" value="NZ_CP031320.1"/>
</dbReference>
<keyword evidence="3" id="KW-0808">Transferase</keyword>
<dbReference type="Proteomes" id="UP000254425">
    <property type="component" value="Chromosome"/>
</dbReference>
<evidence type="ECO:0000256" key="8">
    <source>
        <dbReference type="SAM" id="MobiDB-lite"/>
    </source>
</evidence>
<keyword evidence="4 7" id="KW-0547">Nucleotide-binding</keyword>
<dbReference type="InterPro" id="IPR008271">
    <property type="entry name" value="Ser/Thr_kinase_AS"/>
</dbReference>
<evidence type="ECO:0000256" key="1">
    <source>
        <dbReference type="ARBA" id="ARBA00012513"/>
    </source>
</evidence>
<dbReference type="KEGG" id="sarm:DVA86_08395"/>
<dbReference type="Gene3D" id="1.10.510.10">
    <property type="entry name" value="Transferase(Phosphotransferase) domain 1"/>
    <property type="match status" value="1"/>
</dbReference>
<dbReference type="SUPFAM" id="SSF56112">
    <property type="entry name" value="Protein kinase-like (PK-like)"/>
    <property type="match status" value="1"/>
</dbReference>
<feature type="domain" description="Protein kinase" evidence="9">
    <location>
        <begin position="14"/>
        <end position="271"/>
    </location>
</feature>
<dbReference type="PANTHER" id="PTHR43289">
    <property type="entry name" value="MITOGEN-ACTIVATED PROTEIN KINASE KINASE KINASE 20-RELATED"/>
    <property type="match status" value="1"/>
</dbReference>
<name>A0A345XLZ5_9ACTN</name>
<dbReference type="InterPro" id="IPR000719">
    <property type="entry name" value="Prot_kinase_dom"/>
</dbReference>
<proteinExistence type="predicted"/>
<dbReference type="PROSITE" id="PS50011">
    <property type="entry name" value="PROTEIN_KINASE_DOM"/>
    <property type="match status" value="1"/>
</dbReference>
<dbReference type="PROSITE" id="PS00108">
    <property type="entry name" value="PROTEIN_KINASE_ST"/>
    <property type="match status" value="1"/>
</dbReference>
<keyword evidence="11" id="KW-1185">Reference proteome</keyword>
<dbReference type="GO" id="GO:0004674">
    <property type="term" value="F:protein serine/threonine kinase activity"/>
    <property type="evidence" value="ECO:0007669"/>
    <property type="project" value="UniProtKB-KW"/>
</dbReference>
<evidence type="ECO:0000259" key="9">
    <source>
        <dbReference type="PROSITE" id="PS50011"/>
    </source>
</evidence>
<dbReference type="Gene3D" id="3.30.200.20">
    <property type="entry name" value="Phosphorylase Kinase, domain 1"/>
    <property type="match status" value="1"/>
</dbReference>
<accession>A0A345XLZ5</accession>
<gene>
    <name evidence="10" type="ORF">DVA86_08395</name>
</gene>